<proteinExistence type="predicted"/>
<evidence type="ECO:0000313" key="3">
    <source>
        <dbReference type="Proteomes" id="UP000030526"/>
    </source>
</evidence>
<protein>
    <recommendedName>
        <fullName evidence="1">Antitoxin SocA-like Panacea domain-containing protein</fullName>
    </recommendedName>
</protein>
<dbReference type="Proteomes" id="UP000030526">
    <property type="component" value="Unassembled WGS sequence"/>
</dbReference>
<comment type="caution">
    <text evidence="2">The sequence shown here is derived from an EMBL/GenBank/DDBJ whole genome shotgun (WGS) entry which is preliminary data.</text>
</comment>
<reference evidence="2 3" key="1">
    <citation type="submission" date="2014-08" db="EMBL/GenBank/DDBJ databases">
        <title>Chaperone-usher fimbriae in a diverse selection of Gallibacterium genomes.</title>
        <authorList>
            <person name="Kudirkiene E."/>
            <person name="Bager R.J."/>
            <person name="Johnson T.J."/>
            <person name="Bojesen A.M."/>
        </authorList>
    </citation>
    <scope>NUCLEOTIDE SEQUENCE [LARGE SCALE GENOMIC DNA]</scope>
    <source>
        <strain evidence="2 3">20558/3kl.</strain>
    </source>
</reference>
<sequence length="182" mass="20943">MQRLGEGEYIMLKMAFDSKKALETLLYITNRCQIKDIYHIVKIQLFADRKHLERNGRFITGDSYIAMKNGPVPSNAYNFLKVARGEQIYLPSEMISAIKAAFIVDGYNVKANRKANTDYLSQSDIACLDESIAENGNLSFDALNKKSHDELWEEADRNDEIRFDDFVKHSENSEQLQSYLND</sequence>
<accession>A0A0A2XIE4</accession>
<gene>
    <name evidence="2" type="ORF">JP32_08590</name>
</gene>
<dbReference type="Pfam" id="PF13274">
    <property type="entry name" value="SocA_Panacea"/>
    <property type="match status" value="1"/>
</dbReference>
<evidence type="ECO:0000259" key="1">
    <source>
        <dbReference type="Pfam" id="PF13274"/>
    </source>
</evidence>
<dbReference type="AlphaFoldDB" id="A0A0A2XIE4"/>
<dbReference type="InterPro" id="IPR025272">
    <property type="entry name" value="SocA_Panacea"/>
</dbReference>
<name>A0A0A2XIE4_9PAST</name>
<evidence type="ECO:0000313" key="2">
    <source>
        <dbReference type="EMBL" id="KGQ30732.1"/>
    </source>
</evidence>
<dbReference type="EMBL" id="JPXS01000042">
    <property type="protein sequence ID" value="KGQ30732.1"/>
    <property type="molecule type" value="Genomic_DNA"/>
</dbReference>
<feature type="domain" description="Antitoxin SocA-like Panacea" evidence="1">
    <location>
        <begin position="41"/>
        <end position="152"/>
    </location>
</feature>
<organism evidence="2 3">
    <name type="scientific">Gallibacterium anatis</name>
    <dbReference type="NCBI Taxonomy" id="750"/>
    <lineage>
        <taxon>Bacteria</taxon>
        <taxon>Pseudomonadati</taxon>
        <taxon>Pseudomonadota</taxon>
        <taxon>Gammaproteobacteria</taxon>
        <taxon>Pasteurellales</taxon>
        <taxon>Pasteurellaceae</taxon>
        <taxon>Gallibacterium</taxon>
    </lineage>
</organism>